<comment type="function">
    <text evidence="15 16">Catalyzes the condensation of ATP and 5-phosphoribose 1-diphosphate to form N'-(5'-phosphoribosyl)-ATP (PR-ATP). Has a crucial role in the pathway because the rate of histidine biosynthesis seems to be controlled primarily by regulation of HisG enzymatic activity.</text>
</comment>
<evidence type="ECO:0000256" key="12">
    <source>
        <dbReference type="ARBA" id="ARBA00022741"/>
    </source>
</evidence>
<dbReference type="HAMAP" id="MF_01018">
    <property type="entry name" value="HisG_Short"/>
    <property type="match status" value="1"/>
</dbReference>
<keyword evidence="12 16" id="KW-0547">Nucleotide-binding</keyword>
<dbReference type="InterPro" id="IPR018198">
    <property type="entry name" value="ATP_PRibTrfase_CS"/>
</dbReference>
<dbReference type="PANTHER" id="PTHR21403">
    <property type="entry name" value="ATP PHOSPHORIBOSYLTRANSFERASE ATP-PRTASE"/>
    <property type="match status" value="1"/>
</dbReference>
<keyword evidence="14 16" id="KW-0368">Histidine biosynthesis</keyword>
<dbReference type="SUPFAM" id="SSF53850">
    <property type="entry name" value="Periplasmic binding protein-like II"/>
    <property type="match status" value="1"/>
</dbReference>
<comment type="similarity">
    <text evidence="4 16">Belongs to the ATP phosphoribosyltransferase family. Short subfamily.</text>
</comment>
<dbReference type="Gene3D" id="3.40.190.10">
    <property type="entry name" value="Periplasmic binding protein-like II"/>
    <property type="match status" value="2"/>
</dbReference>
<sequence length="234" mass="25427">MVNDHTILAPAISGRHGRGMILALPKGRILKALKPLLHLSGLLAAPSPTDEATRALRFPTTEKRIDIVRVRSFDVATFVAHGGADIGICGSDVLMEFDYPEIYAPLDLEIGQCRISVARGINHATAAEAPSSKIRIATKYPAIARQHFAQRGMNAEIVHLHGAMELAPSLNMAHAIVDLVDTGATLRANGLEETEVIAHVSSRLIVNRVAMKTRPQEVTALIDRFRDALRNKTQ</sequence>
<comment type="domain">
    <text evidence="16">Lacks the C-terminal regulatory region which is replaced by HisZ.</text>
</comment>
<dbReference type="EMBL" id="CP107052">
    <property type="protein sequence ID" value="UYH51098.1"/>
    <property type="molecule type" value="Genomic_DNA"/>
</dbReference>
<evidence type="ECO:0000313" key="18">
    <source>
        <dbReference type="EMBL" id="UYH51098.1"/>
    </source>
</evidence>
<dbReference type="CDD" id="cd13595">
    <property type="entry name" value="PBP2_HisGs"/>
    <property type="match status" value="1"/>
</dbReference>
<evidence type="ECO:0000256" key="9">
    <source>
        <dbReference type="ARBA" id="ARBA00022605"/>
    </source>
</evidence>
<reference evidence="18" key="1">
    <citation type="submission" date="2022-10" db="EMBL/GenBank/DDBJ databases">
        <title>Candidatus Kirkpatrella diaphorinas gen. nov., sp. nov., an uncultured endosymbiont identified in a population of Diaphorina citri from Hawaii.</title>
        <authorList>
            <person name="Henry E.M."/>
            <person name="Carlson C.R."/>
            <person name="Kuo Y.-W."/>
        </authorList>
    </citation>
    <scope>NUCLEOTIDE SEQUENCE</scope>
    <source>
        <strain evidence="18">CADCRV1</strain>
    </source>
</reference>
<comment type="pathway">
    <text evidence="3 16">Amino-acid biosynthesis; L-histidine biosynthesis; L-histidine from 5-phospho-alpha-D-ribose 1-diphosphate: step 1/9.</text>
</comment>
<evidence type="ECO:0000313" key="19">
    <source>
        <dbReference type="Proteomes" id="UP001163831"/>
    </source>
</evidence>
<proteinExistence type="inferred from homology"/>
<dbReference type="RefSeq" id="WP_319806692.1">
    <property type="nucleotide sequence ID" value="NZ_CP107052.1"/>
</dbReference>
<keyword evidence="19" id="KW-1185">Reference proteome</keyword>
<evidence type="ECO:0000256" key="2">
    <source>
        <dbReference type="ARBA" id="ARBA00004496"/>
    </source>
</evidence>
<comment type="subunit">
    <text evidence="5 16">Heteromultimer composed of HisG and HisZ subunits.</text>
</comment>
<evidence type="ECO:0000256" key="10">
    <source>
        <dbReference type="ARBA" id="ARBA00022676"/>
    </source>
</evidence>
<dbReference type="PANTHER" id="PTHR21403:SF8">
    <property type="entry name" value="ATP PHOSPHORIBOSYLTRANSFERASE"/>
    <property type="match status" value="1"/>
</dbReference>
<evidence type="ECO:0000256" key="8">
    <source>
        <dbReference type="ARBA" id="ARBA00022490"/>
    </source>
</evidence>
<keyword evidence="11 16" id="KW-0808">Transferase</keyword>
<dbReference type="Pfam" id="PF01634">
    <property type="entry name" value="HisG"/>
    <property type="match status" value="1"/>
</dbReference>
<dbReference type="Proteomes" id="UP001163831">
    <property type="component" value="Chromosome"/>
</dbReference>
<keyword evidence="13 16" id="KW-0067">ATP-binding</keyword>
<dbReference type="InterPro" id="IPR024893">
    <property type="entry name" value="ATP_PRibTrfase_HisG_short"/>
</dbReference>
<evidence type="ECO:0000256" key="3">
    <source>
        <dbReference type="ARBA" id="ARBA00004667"/>
    </source>
</evidence>
<evidence type="ECO:0000256" key="14">
    <source>
        <dbReference type="ARBA" id="ARBA00023102"/>
    </source>
</evidence>
<keyword evidence="8 16" id="KW-0963">Cytoplasm</keyword>
<evidence type="ECO:0000256" key="6">
    <source>
        <dbReference type="ARBA" id="ARBA00011946"/>
    </source>
</evidence>
<evidence type="ECO:0000256" key="15">
    <source>
        <dbReference type="ARBA" id="ARBA00024861"/>
    </source>
</evidence>
<accession>A0ABY6GJV4</accession>
<evidence type="ECO:0000256" key="1">
    <source>
        <dbReference type="ARBA" id="ARBA00000915"/>
    </source>
</evidence>
<evidence type="ECO:0000259" key="17">
    <source>
        <dbReference type="Pfam" id="PF01634"/>
    </source>
</evidence>
<comment type="catalytic activity">
    <reaction evidence="1 16">
        <text>1-(5-phospho-beta-D-ribosyl)-ATP + diphosphate = 5-phospho-alpha-D-ribose 1-diphosphate + ATP</text>
        <dbReference type="Rhea" id="RHEA:18473"/>
        <dbReference type="ChEBI" id="CHEBI:30616"/>
        <dbReference type="ChEBI" id="CHEBI:33019"/>
        <dbReference type="ChEBI" id="CHEBI:58017"/>
        <dbReference type="ChEBI" id="CHEBI:73183"/>
        <dbReference type="EC" id="2.4.2.17"/>
    </reaction>
</comment>
<dbReference type="GO" id="GO:0003879">
    <property type="term" value="F:ATP phosphoribosyltransferase activity"/>
    <property type="evidence" value="ECO:0007669"/>
    <property type="project" value="UniProtKB-EC"/>
</dbReference>
<name>A0ABY6GJV4_9PROT</name>
<evidence type="ECO:0000256" key="16">
    <source>
        <dbReference type="HAMAP-Rule" id="MF_01018"/>
    </source>
</evidence>
<dbReference type="InterPro" id="IPR013820">
    <property type="entry name" value="ATP_PRibTrfase_cat"/>
</dbReference>
<evidence type="ECO:0000256" key="13">
    <source>
        <dbReference type="ARBA" id="ARBA00022840"/>
    </source>
</evidence>
<dbReference type="InterPro" id="IPR001348">
    <property type="entry name" value="ATP_PRibTrfase_HisG"/>
</dbReference>
<keyword evidence="9 16" id="KW-0028">Amino-acid biosynthesis</keyword>
<comment type="subcellular location">
    <subcellularLocation>
        <location evidence="2 16">Cytoplasm</location>
    </subcellularLocation>
</comment>
<evidence type="ECO:0000256" key="11">
    <source>
        <dbReference type="ARBA" id="ARBA00022679"/>
    </source>
</evidence>
<dbReference type="PROSITE" id="PS01316">
    <property type="entry name" value="ATP_P_PHORIBOSYLTR"/>
    <property type="match status" value="1"/>
</dbReference>
<organism evidence="18 19">
    <name type="scientific">Candidatus Kirkpatrickella diaphorinae</name>
    <dbReference type="NCBI Taxonomy" id="2984322"/>
    <lineage>
        <taxon>Bacteria</taxon>
        <taxon>Pseudomonadati</taxon>
        <taxon>Pseudomonadota</taxon>
        <taxon>Alphaproteobacteria</taxon>
        <taxon>Acetobacterales</taxon>
        <taxon>Acetobacteraceae</taxon>
        <taxon>Candidatus Kirkpatrickella</taxon>
    </lineage>
</organism>
<keyword evidence="10 16" id="KW-0328">Glycosyltransferase</keyword>
<protein>
    <recommendedName>
        <fullName evidence="7 16">ATP phosphoribosyltransferase</fullName>
        <shortName evidence="16">ATP-PRT</shortName>
        <shortName evidence="16">ATP-PRTase</shortName>
        <ecNumber evidence="6 16">2.4.2.17</ecNumber>
    </recommendedName>
</protein>
<evidence type="ECO:0000256" key="7">
    <source>
        <dbReference type="ARBA" id="ARBA00020998"/>
    </source>
</evidence>
<feature type="domain" description="ATP phosphoribosyltransferase catalytic" evidence="17">
    <location>
        <begin position="71"/>
        <end position="226"/>
    </location>
</feature>
<dbReference type="EC" id="2.4.2.17" evidence="6 16"/>
<dbReference type="NCBIfam" id="TIGR00070">
    <property type="entry name" value="hisG"/>
    <property type="match status" value="1"/>
</dbReference>
<evidence type="ECO:0000256" key="5">
    <source>
        <dbReference type="ARBA" id="ARBA00011496"/>
    </source>
</evidence>
<evidence type="ECO:0000256" key="4">
    <source>
        <dbReference type="ARBA" id="ARBA00009489"/>
    </source>
</evidence>
<gene>
    <name evidence="16 18" type="primary">hisG</name>
    <name evidence="18" type="ORF">N5W20_08405</name>
</gene>